<sequence>MEPWQTIMLVGGIVVVSAVVLPRRAVKGSPSNENQTVRNMETALEQFMENMEADNQEIASLVSKSSEDLQAQTMKRDERVKQLELRIGDMEQKLAELSSKAAHVSSEAVMANPPVSLTGMAPSPQTMERSAAALEEAAETAETTEASVPLTPSIRSRYAELFDMYQAGKSIDMIAKKLGRNKGEVQLILQLSKQEEAVRHE</sequence>
<dbReference type="Pfam" id="PF19610">
    <property type="entry name" value="DUF6115"/>
    <property type="match status" value="1"/>
</dbReference>
<keyword evidence="1" id="KW-0175">Coiled coil</keyword>
<evidence type="ECO:0000256" key="1">
    <source>
        <dbReference type="SAM" id="Coils"/>
    </source>
</evidence>
<dbReference type="KEGG" id="prz:GZH47_03780"/>
<dbReference type="RefSeq" id="WP_162638669.1">
    <property type="nucleotide sequence ID" value="NZ_CP048286.1"/>
</dbReference>
<keyword evidence="4" id="KW-1185">Reference proteome</keyword>
<dbReference type="InterPro" id="IPR046118">
    <property type="entry name" value="DUF6115"/>
</dbReference>
<keyword evidence="2" id="KW-0472">Membrane</keyword>
<reference evidence="3 4" key="1">
    <citation type="submission" date="2020-02" db="EMBL/GenBank/DDBJ databases">
        <title>Paenibacillus sp. nov., isolated from rhizosphere soil of tomato.</title>
        <authorList>
            <person name="Weon H.-Y."/>
            <person name="Lee S.A."/>
        </authorList>
    </citation>
    <scope>NUCLEOTIDE SEQUENCE [LARGE SCALE GENOMIC DNA]</scope>
    <source>
        <strain evidence="3 4">14171R-81</strain>
    </source>
</reference>
<protein>
    <submittedName>
        <fullName evidence="3">Uncharacterized protein</fullName>
    </submittedName>
</protein>
<keyword evidence="2" id="KW-0812">Transmembrane</keyword>
<evidence type="ECO:0000256" key="2">
    <source>
        <dbReference type="SAM" id="Phobius"/>
    </source>
</evidence>
<organism evidence="3 4">
    <name type="scientific">Paenibacillus rhizovicinus</name>
    <dbReference type="NCBI Taxonomy" id="2704463"/>
    <lineage>
        <taxon>Bacteria</taxon>
        <taxon>Bacillati</taxon>
        <taxon>Bacillota</taxon>
        <taxon>Bacilli</taxon>
        <taxon>Bacillales</taxon>
        <taxon>Paenibacillaceae</taxon>
        <taxon>Paenibacillus</taxon>
    </lineage>
</organism>
<dbReference type="AlphaFoldDB" id="A0A6C0NV24"/>
<feature type="coiled-coil region" evidence="1">
    <location>
        <begin position="37"/>
        <end position="107"/>
    </location>
</feature>
<evidence type="ECO:0000313" key="4">
    <source>
        <dbReference type="Proteomes" id="UP000479114"/>
    </source>
</evidence>
<keyword evidence="2" id="KW-1133">Transmembrane helix</keyword>
<name>A0A6C0NV24_9BACL</name>
<proteinExistence type="predicted"/>
<dbReference type="Proteomes" id="UP000479114">
    <property type="component" value="Chromosome"/>
</dbReference>
<evidence type="ECO:0000313" key="3">
    <source>
        <dbReference type="EMBL" id="QHW30040.1"/>
    </source>
</evidence>
<feature type="transmembrane region" description="Helical" evidence="2">
    <location>
        <begin position="6"/>
        <end position="22"/>
    </location>
</feature>
<dbReference type="EMBL" id="CP048286">
    <property type="protein sequence ID" value="QHW30040.1"/>
    <property type="molecule type" value="Genomic_DNA"/>
</dbReference>
<gene>
    <name evidence="3" type="ORF">GZH47_03780</name>
</gene>
<accession>A0A6C0NV24</accession>